<evidence type="ECO:0000256" key="1">
    <source>
        <dbReference type="SAM" id="MobiDB-lite"/>
    </source>
</evidence>
<evidence type="ECO:0000313" key="4">
    <source>
        <dbReference type="Proteomes" id="UP001597018"/>
    </source>
</evidence>
<dbReference type="EC" id="2.3.1.234" evidence="3"/>
<accession>A0ABW3FNN2</accession>
<reference evidence="4" key="1">
    <citation type="journal article" date="2019" name="Int. J. Syst. Evol. Microbiol.">
        <title>The Global Catalogue of Microorganisms (GCM) 10K type strain sequencing project: providing services to taxonomists for standard genome sequencing and annotation.</title>
        <authorList>
            <consortium name="The Broad Institute Genomics Platform"/>
            <consortium name="The Broad Institute Genome Sequencing Center for Infectious Disease"/>
            <person name="Wu L."/>
            <person name="Ma J."/>
        </authorList>
    </citation>
    <scope>NUCLEOTIDE SEQUENCE [LARGE SCALE GENOMIC DNA]</scope>
    <source>
        <strain evidence="4">CCUG 56401</strain>
    </source>
</reference>
<comment type="caution">
    <text evidence="3">The sequence shown here is derived from an EMBL/GenBank/DDBJ whole genome shotgun (WGS) entry which is preliminary data.</text>
</comment>
<dbReference type="InterPro" id="IPR022496">
    <property type="entry name" value="T6A_TsaB"/>
</dbReference>
<gene>
    <name evidence="3" type="primary">tsaB</name>
    <name evidence="3" type="ORF">ACFQ16_02510</name>
</gene>
<sequence>MLVIALDTSTPAVTAGLVALDDGTPRPLAERVTVNPRAHGELLMPQLLDALAEAGHRLGDADAIVVGSGPGPFTGLRVGMATAAALGQACDRPVHPVCGLDAIAAQAAADGPLLVATDARRKEVYWAAYDAARARTTGPRVQRPADVPVADLGVAAAAGEMAEALGVPAVEPRYPSPVGLVRAAREVLLSGAEPEPLVPLYLRRPDAATPGPRKSVVPGRGAR</sequence>
<name>A0ABW3FNN2_9PSEU</name>
<dbReference type="Proteomes" id="UP001597018">
    <property type="component" value="Unassembled WGS sequence"/>
</dbReference>
<dbReference type="GO" id="GO:0061711">
    <property type="term" value="F:tRNA N(6)-L-threonylcarbamoyladenine synthase activity"/>
    <property type="evidence" value="ECO:0007669"/>
    <property type="project" value="UniProtKB-EC"/>
</dbReference>
<organism evidence="3 4">
    <name type="scientific">Saccharopolyspora rosea</name>
    <dbReference type="NCBI Taxonomy" id="524884"/>
    <lineage>
        <taxon>Bacteria</taxon>
        <taxon>Bacillati</taxon>
        <taxon>Actinomycetota</taxon>
        <taxon>Actinomycetes</taxon>
        <taxon>Pseudonocardiales</taxon>
        <taxon>Pseudonocardiaceae</taxon>
        <taxon>Saccharopolyspora</taxon>
    </lineage>
</organism>
<keyword evidence="3" id="KW-0012">Acyltransferase</keyword>
<evidence type="ECO:0000259" key="2">
    <source>
        <dbReference type="Pfam" id="PF00814"/>
    </source>
</evidence>
<dbReference type="InterPro" id="IPR043129">
    <property type="entry name" value="ATPase_NBD"/>
</dbReference>
<dbReference type="SUPFAM" id="SSF53067">
    <property type="entry name" value="Actin-like ATPase domain"/>
    <property type="match status" value="2"/>
</dbReference>
<keyword evidence="4" id="KW-1185">Reference proteome</keyword>
<dbReference type="RefSeq" id="WP_345600945.1">
    <property type="nucleotide sequence ID" value="NZ_BAABLT010000022.1"/>
</dbReference>
<protein>
    <submittedName>
        <fullName evidence="3">tRNA (Adenosine(37)-N6)-threonylcarbamoyltransferase complex dimerization subunit type 1 TsaB</fullName>
        <ecNumber evidence="3">2.3.1.234</ecNumber>
    </submittedName>
</protein>
<feature type="region of interest" description="Disordered" evidence="1">
    <location>
        <begin position="203"/>
        <end position="223"/>
    </location>
</feature>
<evidence type="ECO:0000313" key="3">
    <source>
        <dbReference type="EMBL" id="MFD0918605.1"/>
    </source>
</evidence>
<dbReference type="InterPro" id="IPR000905">
    <property type="entry name" value="Gcp-like_dom"/>
</dbReference>
<feature type="domain" description="Gcp-like" evidence="2">
    <location>
        <begin position="37"/>
        <end position="147"/>
    </location>
</feature>
<proteinExistence type="predicted"/>
<dbReference type="PANTHER" id="PTHR11735:SF11">
    <property type="entry name" value="TRNA THREONYLCARBAMOYLADENOSINE BIOSYNTHESIS PROTEIN TSAB"/>
    <property type="match status" value="1"/>
</dbReference>
<dbReference type="Pfam" id="PF00814">
    <property type="entry name" value="TsaD"/>
    <property type="match status" value="1"/>
</dbReference>
<dbReference type="PANTHER" id="PTHR11735">
    <property type="entry name" value="TRNA N6-ADENOSINE THREONYLCARBAMOYLTRANSFERASE"/>
    <property type="match status" value="1"/>
</dbReference>
<dbReference type="EMBL" id="JBHTIW010000001">
    <property type="protein sequence ID" value="MFD0918605.1"/>
    <property type="molecule type" value="Genomic_DNA"/>
</dbReference>
<dbReference type="Gene3D" id="3.30.420.40">
    <property type="match status" value="1"/>
</dbReference>
<dbReference type="NCBIfam" id="TIGR03725">
    <property type="entry name" value="T6A_YeaZ"/>
    <property type="match status" value="1"/>
</dbReference>
<keyword evidence="3" id="KW-0808">Transferase</keyword>